<reference evidence="17 18" key="1">
    <citation type="submission" date="2018-01" db="EMBL/GenBank/DDBJ databases">
        <title>Draft genome of the strawberry crown rot pathogen Phytophthora cactorum.</title>
        <authorList>
            <person name="Armitage A.D."/>
            <person name="Lysoe E."/>
            <person name="Nellist C.F."/>
            <person name="Harrison R.J."/>
            <person name="Brurberg M.B."/>
        </authorList>
    </citation>
    <scope>NUCLEOTIDE SEQUENCE [LARGE SCALE GENOMIC DNA]</scope>
    <source>
        <strain evidence="17 18">10300</strain>
    </source>
</reference>
<dbReference type="EMBL" id="RCMK01000715">
    <property type="protein sequence ID" value="KAG2915060.1"/>
    <property type="molecule type" value="Genomic_DNA"/>
</dbReference>
<name>A0A329SJP9_9STRA</name>
<evidence type="ECO:0000313" key="16">
    <source>
        <dbReference type="EMBL" id="KAG3212910.1"/>
    </source>
</evidence>
<evidence type="ECO:0000313" key="13">
    <source>
        <dbReference type="EMBL" id="KAG2899255.1"/>
    </source>
</evidence>
<dbReference type="CDD" id="cd21115">
    <property type="entry name" value="legumain_C"/>
    <property type="match status" value="1"/>
</dbReference>
<dbReference type="PANTHER" id="PTHR12000">
    <property type="entry name" value="HEMOGLOBINASE FAMILY MEMBER"/>
    <property type="match status" value="1"/>
</dbReference>
<evidence type="ECO:0000313" key="17">
    <source>
        <dbReference type="EMBL" id="RAW36286.1"/>
    </source>
</evidence>
<evidence type="ECO:0000313" key="14">
    <source>
        <dbReference type="EMBL" id="KAG2915060.1"/>
    </source>
</evidence>
<comment type="similarity">
    <text evidence="2">Belongs to the peptidase C13 family.</text>
</comment>
<feature type="active site" description="Nucleophile" evidence="8">
    <location>
        <position position="194"/>
    </location>
</feature>
<dbReference type="EMBL" id="RCMV01000787">
    <property type="protein sequence ID" value="KAG3212910.1"/>
    <property type="molecule type" value="Genomic_DNA"/>
</dbReference>
<dbReference type="GO" id="GO:0051603">
    <property type="term" value="P:proteolysis involved in protein catabolic process"/>
    <property type="evidence" value="ECO:0007669"/>
    <property type="project" value="TreeGrafter"/>
</dbReference>
<sequence length="472" mass="52149">MVSSLAALSVAVLGALLTLAPVDAEHWAVIVAGSNGYSNYRHQSDACHAYHVVRRHGIPAENVVLMMYDDVAWHASNPYRGQLFNKPTTKNASHADVQPVDVYKGCNIDFRGVEVTPETFLNVLTGNSSGAFNKKVLNSTSDDRVFINFIDHGSRGNIYFPDMKPLTASRLKQAMQTMHDKKMYKELVFYLEACESGSMFSDSFMKSINAYVTTAANGFESSWGAYCPPLDEVNGERIGSCLGDLYSINWMEDSDLTDLSGETLKTQFHRVKNATTKSHVKSFGLSKLSHEIVGNYQSTYDKSANGDESDSDDTEPLSTTATHDTVESAVDARDVDLVVEFYRYLRAAPSKDRRGLADELIATIQAREAADEVFETIKALFEQQTAAPLLQVEEPKNFECHEEITRTFETSCSFTGGITSYSLKYVGTLMDICEASLSQDELVSIVRKACVVVENRHAVRNGVFNTNVAMLG</sequence>
<proteinExistence type="inferred from homology"/>
<dbReference type="OrthoDB" id="192611at2759"/>
<evidence type="ECO:0000256" key="7">
    <source>
        <dbReference type="ARBA" id="ARBA00022807"/>
    </source>
</evidence>
<comment type="caution">
    <text evidence="17">The sequence shown here is derived from an EMBL/GenBank/DDBJ whole genome shotgun (WGS) entry which is preliminary data.</text>
</comment>
<dbReference type="EMBL" id="RCML01000328">
    <property type="protein sequence ID" value="KAG2980695.1"/>
    <property type="molecule type" value="Genomic_DNA"/>
</dbReference>
<evidence type="ECO:0000313" key="15">
    <source>
        <dbReference type="EMBL" id="KAG2980695.1"/>
    </source>
</evidence>
<evidence type="ECO:0000256" key="9">
    <source>
        <dbReference type="SAM" id="MobiDB-lite"/>
    </source>
</evidence>
<dbReference type="Proteomes" id="UP000251314">
    <property type="component" value="Unassembled WGS sequence"/>
</dbReference>
<dbReference type="Gene3D" id="3.40.50.1460">
    <property type="match status" value="1"/>
</dbReference>
<keyword evidence="7" id="KW-0788">Thiol protease</keyword>
<feature type="domain" description="Legumain prodomain" evidence="11">
    <location>
        <begin position="359"/>
        <end position="450"/>
    </location>
</feature>
<keyword evidence="5 10" id="KW-0732">Signal</keyword>
<dbReference type="Proteomes" id="UP000736787">
    <property type="component" value="Unassembled WGS sequence"/>
</dbReference>
<dbReference type="PANTHER" id="PTHR12000:SF42">
    <property type="entry name" value="LEGUMAIN"/>
    <property type="match status" value="1"/>
</dbReference>
<dbReference type="Pfam" id="PF01650">
    <property type="entry name" value="Peptidase_C13"/>
    <property type="match status" value="1"/>
</dbReference>
<evidence type="ECO:0000256" key="10">
    <source>
        <dbReference type="SAM" id="SignalP"/>
    </source>
</evidence>
<gene>
    <name evidence="17" type="ORF">PC110_g7417</name>
    <name evidence="12" type="ORF">PC113_g11766</name>
    <name evidence="13" type="ORF">PC115_g16583</name>
    <name evidence="14" type="ORF">PC117_g18145</name>
    <name evidence="15" type="ORF">PC118_g11046</name>
    <name evidence="16" type="ORF">PC129_g16143</name>
</gene>
<evidence type="ECO:0000256" key="5">
    <source>
        <dbReference type="ARBA" id="ARBA00022729"/>
    </source>
</evidence>
<dbReference type="Proteomes" id="UP000735874">
    <property type="component" value="Unassembled WGS sequence"/>
</dbReference>
<dbReference type="Proteomes" id="UP000774804">
    <property type="component" value="Unassembled WGS sequence"/>
</dbReference>
<dbReference type="EMBL" id="RCMG01000343">
    <property type="protein sequence ID" value="KAG2856207.1"/>
    <property type="molecule type" value="Genomic_DNA"/>
</dbReference>
<feature type="active site" evidence="8">
    <location>
        <position position="152"/>
    </location>
</feature>
<dbReference type="VEuPathDB" id="FungiDB:PC110_g7417"/>
<evidence type="ECO:0000259" key="11">
    <source>
        <dbReference type="Pfam" id="PF20985"/>
    </source>
</evidence>
<keyword evidence="4" id="KW-0645">Protease</keyword>
<dbReference type="GO" id="GO:0005773">
    <property type="term" value="C:vacuole"/>
    <property type="evidence" value="ECO:0007669"/>
    <property type="project" value="GOC"/>
</dbReference>
<dbReference type="GO" id="GO:0004197">
    <property type="term" value="F:cysteine-type endopeptidase activity"/>
    <property type="evidence" value="ECO:0007669"/>
    <property type="project" value="UniProtKB-EC"/>
</dbReference>
<dbReference type="EMBL" id="RCMI01000735">
    <property type="protein sequence ID" value="KAG2899255.1"/>
    <property type="molecule type" value="Genomic_DNA"/>
</dbReference>
<dbReference type="Proteomes" id="UP000760860">
    <property type="component" value="Unassembled WGS sequence"/>
</dbReference>
<protein>
    <recommendedName>
        <fullName evidence="3">legumain</fullName>
        <ecNumber evidence="3">3.4.22.34</ecNumber>
    </recommendedName>
</protein>
<keyword evidence="18" id="KW-1185">Reference proteome</keyword>
<feature type="signal peptide" evidence="10">
    <location>
        <begin position="1"/>
        <end position="24"/>
    </location>
</feature>
<accession>A0A329SJP9</accession>
<evidence type="ECO:0000256" key="1">
    <source>
        <dbReference type="ARBA" id="ARBA00000810"/>
    </source>
</evidence>
<keyword evidence="6" id="KW-0378">Hydrolase</keyword>
<dbReference type="EMBL" id="MJFZ01000143">
    <property type="protein sequence ID" value="RAW36286.1"/>
    <property type="molecule type" value="Genomic_DNA"/>
</dbReference>
<dbReference type="Proteomes" id="UP000697107">
    <property type="component" value="Unassembled WGS sequence"/>
</dbReference>
<dbReference type="EC" id="3.4.22.34" evidence="3"/>
<evidence type="ECO:0000256" key="4">
    <source>
        <dbReference type="ARBA" id="ARBA00022670"/>
    </source>
</evidence>
<dbReference type="GO" id="GO:0006624">
    <property type="term" value="P:vacuolar protein processing"/>
    <property type="evidence" value="ECO:0007669"/>
    <property type="project" value="TreeGrafter"/>
</dbReference>
<evidence type="ECO:0000256" key="2">
    <source>
        <dbReference type="ARBA" id="ARBA00009941"/>
    </source>
</evidence>
<dbReference type="InterPro" id="IPR048501">
    <property type="entry name" value="Legum_prodom"/>
</dbReference>
<evidence type="ECO:0000256" key="6">
    <source>
        <dbReference type="ARBA" id="ARBA00022801"/>
    </source>
</evidence>
<dbReference type="InterPro" id="IPR001096">
    <property type="entry name" value="Peptidase_C13"/>
</dbReference>
<evidence type="ECO:0000256" key="3">
    <source>
        <dbReference type="ARBA" id="ARBA00012628"/>
    </source>
</evidence>
<dbReference type="PIRSF" id="PIRSF019663">
    <property type="entry name" value="Legumain"/>
    <property type="match status" value="1"/>
</dbReference>
<dbReference type="FunFam" id="3.40.50.1460:FF:000006">
    <property type="entry name" value="Legumain"/>
    <property type="match status" value="1"/>
</dbReference>
<dbReference type="AlphaFoldDB" id="A0A329SJP9"/>
<feature type="region of interest" description="Disordered" evidence="9">
    <location>
        <begin position="299"/>
        <end position="323"/>
    </location>
</feature>
<dbReference type="Pfam" id="PF20985">
    <property type="entry name" value="Legum_prodom"/>
    <property type="match status" value="1"/>
</dbReference>
<comment type="catalytic activity">
    <reaction evidence="1">
        <text>Hydrolysis of proteins and small molecule substrates at -Asn-|-Xaa- bonds.</text>
        <dbReference type="EC" id="3.4.22.34"/>
    </reaction>
</comment>
<organism evidence="17 18">
    <name type="scientific">Phytophthora cactorum</name>
    <dbReference type="NCBI Taxonomy" id="29920"/>
    <lineage>
        <taxon>Eukaryota</taxon>
        <taxon>Sar</taxon>
        <taxon>Stramenopiles</taxon>
        <taxon>Oomycota</taxon>
        <taxon>Peronosporomycetes</taxon>
        <taxon>Peronosporales</taxon>
        <taxon>Peronosporaceae</taxon>
        <taxon>Phytophthora</taxon>
    </lineage>
</organism>
<reference evidence="12" key="2">
    <citation type="submission" date="2018-10" db="EMBL/GenBank/DDBJ databases">
        <title>Effector identification in a new, highly contiguous assembly of the strawberry crown rot pathogen Phytophthora cactorum.</title>
        <authorList>
            <person name="Armitage A.D."/>
            <person name="Nellist C.F."/>
            <person name="Bates H."/>
            <person name="Vickerstaff R.J."/>
            <person name="Harrison R.J."/>
        </authorList>
    </citation>
    <scope>NUCLEOTIDE SEQUENCE</scope>
    <source>
        <strain evidence="12">15-7</strain>
        <strain evidence="13">4032</strain>
        <strain evidence="14">4040</strain>
        <strain evidence="15">P415</strain>
        <strain evidence="16">P421</strain>
    </source>
</reference>
<evidence type="ECO:0000256" key="8">
    <source>
        <dbReference type="PIRSR" id="PIRSR019663-1"/>
    </source>
</evidence>
<dbReference type="STRING" id="29920.A0A329SJP9"/>
<dbReference type="InterPro" id="IPR046427">
    <property type="entry name" value="Legumain_prodom_sf"/>
</dbReference>
<evidence type="ECO:0000313" key="18">
    <source>
        <dbReference type="Proteomes" id="UP000251314"/>
    </source>
</evidence>
<dbReference type="Gene3D" id="1.10.132.130">
    <property type="match status" value="1"/>
</dbReference>
<dbReference type="PRINTS" id="PR00776">
    <property type="entry name" value="HEMOGLOBNASE"/>
</dbReference>
<dbReference type="FunFam" id="1.10.132.130:FF:000001">
    <property type="entry name" value="Vacuolar-processing enzyme beta-isozyme"/>
    <property type="match status" value="1"/>
</dbReference>
<evidence type="ECO:0000313" key="12">
    <source>
        <dbReference type="EMBL" id="KAG2856207.1"/>
    </source>
</evidence>
<feature type="chain" id="PRO_5039985912" description="legumain" evidence="10">
    <location>
        <begin position="25"/>
        <end position="472"/>
    </location>
</feature>